<keyword evidence="11" id="KW-1185">Reference proteome</keyword>
<protein>
    <recommendedName>
        <fullName evidence="1">non-specific serine/threonine protein kinase</fullName>
        <ecNumber evidence="1">2.7.11.1</ecNumber>
    </recommendedName>
</protein>
<comment type="catalytic activity">
    <reaction evidence="8">
        <text>L-seryl-[protein] + ATP = O-phospho-L-seryl-[protein] + ADP + H(+)</text>
        <dbReference type="Rhea" id="RHEA:17989"/>
        <dbReference type="Rhea" id="RHEA-COMP:9863"/>
        <dbReference type="Rhea" id="RHEA-COMP:11604"/>
        <dbReference type="ChEBI" id="CHEBI:15378"/>
        <dbReference type="ChEBI" id="CHEBI:29999"/>
        <dbReference type="ChEBI" id="CHEBI:30616"/>
        <dbReference type="ChEBI" id="CHEBI:83421"/>
        <dbReference type="ChEBI" id="CHEBI:456216"/>
        <dbReference type="EC" id="2.7.11.1"/>
    </reaction>
</comment>
<dbReference type="EC" id="2.7.11.1" evidence="1"/>
<dbReference type="EnsemblPlants" id="Bo7g119210.1">
    <property type="protein sequence ID" value="Bo7g119210.1"/>
    <property type="gene ID" value="Bo7g119210"/>
</dbReference>
<keyword evidence="3" id="KW-0808">Transferase</keyword>
<dbReference type="InterPro" id="IPR008271">
    <property type="entry name" value="Ser/Thr_kinase_AS"/>
</dbReference>
<dbReference type="PROSITE" id="PS00108">
    <property type="entry name" value="PROTEIN_KINASE_ST"/>
    <property type="match status" value="1"/>
</dbReference>
<keyword evidence="5" id="KW-0418">Kinase</keyword>
<feature type="domain" description="Serine-threonine/tyrosine-protein kinase catalytic" evidence="9">
    <location>
        <begin position="101"/>
        <end position="160"/>
    </location>
</feature>
<keyword evidence="4" id="KW-0547">Nucleotide-binding</keyword>
<dbReference type="Gramene" id="Bo7g119210.1">
    <property type="protein sequence ID" value="Bo7g119210.1"/>
    <property type="gene ID" value="Bo7g119210"/>
</dbReference>
<reference evidence="10" key="2">
    <citation type="submission" date="2015-03" db="UniProtKB">
        <authorList>
            <consortium name="EnsemblPlants"/>
        </authorList>
    </citation>
    <scope>IDENTIFICATION</scope>
</reference>
<dbReference type="AlphaFoldDB" id="A0A0D3DIC3"/>
<evidence type="ECO:0000256" key="4">
    <source>
        <dbReference type="ARBA" id="ARBA00022741"/>
    </source>
</evidence>
<sequence>MFFGDRLVIPPPPPNPSTKSLLPESTWEHILFSEKSQPFPSRSTRSSSGIETGTKLYVSNLIIRGSTWQGSFEDSVIAFIFSLCLFFFDEYEGIEVAWNQVKLRNFTRNPEELEKFFREIHLLKTLNHQNIMRFYTSWVDTDNLSINFVTELFTSGTLRHRSPPIIHRDLKCDNIFINGNQ</sequence>
<dbReference type="SUPFAM" id="SSF56112">
    <property type="entry name" value="Protein kinase-like (PK-like)"/>
    <property type="match status" value="1"/>
</dbReference>
<evidence type="ECO:0000256" key="3">
    <source>
        <dbReference type="ARBA" id="ARBA00022679"/>
    </source>
</evidence>
<dbReference type="HOGENOM" id="CLU_1491048_0_0_1"/>
<evidence type="ECO:0000256" key="7">
    <source>
        <dbReference type="ARBA" id="ARBA00047899"/>
    </source>
</evidence>
<keyword evidence="6" id="KW-0067">ATP-binding</keyword>
<dbReference type="eggNOG" id="KOG0584">
    <property type="taxonomic scope" value="Eukaryota"/>
</dbReference>
<name>A0A0D3DIC3_BRAOL</name>
<evidence type="ECO:0000259" key="9">
    <source>
        <dbReference type="Pfam" id="PF07714"/>
    </source>
</evidence>
<accession>A0A0D3DIC3</accession>
<evidence type="ECO:0000256" key="1">
    <source>
        <dbReference type="ARBA" id="ARBA00012513"/>
    </source>
</evidence>
<dbReference type="Pfam" id="PF07714">
    <property type="entry name" value="PK_Tyr_Ser-Thr"/>
    <property type="match status" value="1"/>
</dbReference>
<comment type="catalytic activity">
    <reaction evidence="7">
        <text>L-threonyl-[protein] + ATP = O-phospho-L-threonyl-[protein] + ADP + H(+)</text>
        <dbReference type="Rhea" id="RHEA:46608"/>
        <dbReference type="Rhea" id="RHEA-COMP:11060"/>
        <dbReference type="Rhea" id="RHEA-COMP:11605"/>
        <dbReference type="ChEBI" id="CHEBI:15378"/>
        <dbReference type="ChEBI" id="CHEBI:30013"/>
        <dbReference type="ChEBI" id="CHEBI:30616"/>
        <dbReference type="ChEBI" id="CHEBI:61977"/>
        <dbReference type="ChEBI" id="CHEBI:456216"/>
        <dbReference type="EC" id="2.7.11.1"/>
    </reaction>
</comment>
<dbReference type="InterPro" id="IPR011009">
    <property type="entry name" value="Kinase-like_dom_sf"/>
</dbReference>
<evidence type="ECO:0000256" key="6">
    <source>
        <dbReference type="ARBA" id="ARBA00022840"/>
    </source>
</evidence>
<evidence type="ECO:0000313" key="10">
    <source>
        <dbReference type="EnsemblPlants" id="Bo7g119210.1"/>
    </source>
</evidence>
<dbReference type="Gene3D" id="3.30.200.20">
    <property type="entry name" value="Phosphorylase Kinase, domain 1"/>
    <property type="match status" value="1"/>
</dbReference>
<dbReference type="STRING" id="109376.A0A0D3DIC3"/>
<organism evidence="10 11">
    <name type="scientific">Brassica oleracea var. oleracea</name>
    <dbReference type="NCBI Taxonomy" id="109376"/>
    <lineage>
        <taxon>Eukaryota</taxon>
        <taxon>Viridiplantae</taxon>
        <taxon>Streptophyta</taxon>
        <taxon>Embryophyta</taxon>
        <taxon>Tracheophyta</taxon>
        <taxon>Spermatophyta</taxon>
        <taxon>Magnoliopsida</taxon>
        <taxon>eudicotyledons</taxon>
        <taxon>Gunneridae</taxon>
        <taxon>Pentapetalae</taxon>
        <taxon>rosids</taxon>
        <taxon>malvids</taxon>
        <taxon>Brassicales</taxon>
        <taxon>Brassicaceae</taxon>
        <taxon>Brassiceae</taxon>
        <taxon>Brassica</taxon>
    </lineage>
</organism>
<dbReference type="GO" id="GO:0005524">
    <property type="term" value="F:ATP binding"/>
    <property type="evidence" value="ECO:0007669"/>
    <property type="project" value="UniProtKB-KW"/>
</dbReference>
<dbReference type="Proteomes" id="UP000032141">
    <property type="component" value="Chromosome C7"/>
</dbReference>
<evidence type="ECO:0000256" key="8">
    <source>
        <dbReference type="ARBA" id="ARBA00048679"/>
    </source>
</evidence>
<dbReference type="InterPro" id="IPR001245">
    <property type="entry name" value="Ser-Thr/Tyr_kinase_cat_dom"/>
</dbReference>
<evidence type="ECO:0000256" key="5">
    <source>
        <dbReference type="ARBA" id="ARBA00022777"/>
    </source>
</evidence>
<proteinExistence type="predicted"/>
<evidence type="ECO:0000256" key="2">
    <source>
        <dbReference type="ARBA" id="ARBA00022527"/>
    </source>
</evidence>
<reference evidence="10 11" key="1">
    <citation type="journal article" date="2014" name="Genome Biol.">
        <title>Transcriptome and methylome profiling reveals relics of genome dominance in the mesopolyploid Brassica oleracea.</title>
        <authorList>
            <person name="Parkin I.A."/>
            <person name="Koh C."/>
            <person name="Tang H."/>
            <person name="Robinson S.J."/>
            <person name="Kagale S."/>
            <person name="Clarke W.E."/>
            <person name="Town C.D."/>
            <person name="Nixon J."/>
            <person name="Krishnakumar V."/>
            <person name="Bidwell S.L."/>
            <person name="Denoeud F."/>
            <person name="Belcram H."/>
            <person name="Links M.G."/>
            <person name="Just J."/>
            <person name="Clarke C."/>
            <person name="Bender T."/>
            <person name="Huebert T."/>
            <person name="Mason A.S."/>
            <person name="Pires J.C."/>
            <person name="Barker G."/>
            <person name="Moore J."/>
            <person name="Walley P.G."/>
            <person name="Manoli S."/>
            <person name="Batley J."/>
            <person name="Edwards D."/>
            <person name="Nelson M.N."/>
            <person name="Wang X."/>
            <person name="Paterson A.H."/>
            <person name="King G."/>
            <person name="Bancroft I."/>
            <person name="Chalhoub B."/>
            <person name="Sharpe A.G."/>
        </authorList>
    </citation>
    <scope>NUCLEOTIDE SEQUENCE</scope>
    <source>
        <strain evidence="10 11">cv. TO1000</strain>
    </source>
</reference>
<evidence type="ECO:0000313" key="11">
    <source>
        <dbReference type="Proteomes" id="UP000032141"/>
    </source>
</evidence>
<dbReference type="InterPro" id="IPR050588">
    <property type="entry name" value="WNK_Ser-Thr_kinase"/>
</dbReference>
<dbReference type="PANTHER" id="PTHR13902">
    <property type="entry name" value="SERINE/THREONINE-PROTEIN KINASE WNK WITH NO LYSINE -RELATED"/>
    <property type="match status" value="1"/>
</dbReference>
<dbReference type="FunFam" id="3.30.200.20:FF:000075">
    <property type="entry name" value="Probable serine/threonine-protein kinase WNK1"/>
    <property type="match status" value="1"/>
</dbReference>
<dbReference type="GO" id="GO:0004674">
    <property type="term" value="F:protein serine/threonine kinase activity"/>
    <property type="evidence" value="ECO:0007669"/>
    <property type="project" value="UniProtKB-KW"/>
</dbReference>
<keyword evidence="2" id="KW-0723">Serine/threonine-protein kinase</keyword>